<comment type="caution">
    <text evidence="2">The sequence shown here is derived from an EMBL/GenBank/DDBJ whole genome shotgun (WGS) entry which is preliminary data.</text>
</comment>
<dbReference type="Proteomes" id="UP000325081">
    <property type="component" value="Unassembled WGS sequence"/>
</dbReference>
<feature type="region of interest" description="Disordered" evidence="1">
    <location>
        <begin position="1"/>
        <end position="35"/>
    </location>
</feature>
<evidence type="ECO:0000313" key="2">
    <source>
        <dbReference type="EMBL" id="GER41247.1"/>
    </source>
</evidence>
<name>A0A5A7Q9Z6_STRAF</name>
<evidence type="ECO:0000256" key="1">
    <source>
        <dbReference type="SAM" id="MobiDB-lite"/>
    </source>
</evidence>
<dbReference type="EMBL" id="BKCP01006071">
    <property type="protein sequence ID" value="GER41247.1"/>
    <property type="molecule type" value="Genomic_DNA"/>
</dbReference>
<accession>A0A5A7Q9Z6</accession>
<gene>
    <name evidence="2" type="ORF">STAS_17956</name>
</gene>
<dbReference type="AlphaFoldDB" id="A0A5A7Q9Z6"/>
<evidence type="ECO:0000313" key="3">
    <source>
        <dbReference type="Proteomes" id="UP000325081"/>
    </source>
</evidence>
<sequence>MIGKRIRDVLSTENDDADVVESHQDDSDDETQPTDTMDMDLEIQELQEKHIADEIYEDIEIRSTTLWEAKELLEQRSGLLRRARRKWPARGVVLVGVRWGARGGRWLESSGMAAPASRGAVGSRRKSFARERGAAGGISRRKWGAAAVTGVEVAAEGLLHERKIAKEDGGWFTAKGGFAAVVVMAPGNRRKNAAMKELSGSGDGAGKKRKLTGKNEEDDGD</sequence>
<feature type="region of interest" description="Disordered" evidence="1">
    <location>
        <begin position="192"/>
        <end position="221"/>
    </location>
</feature>
<feature type="compositionally biased region" description="Acidic residues" evidence="1">
    <location>
        <begin position="26"/>
        <end position="35"/>
    </location>
</feature>
<proteinExistence type="predicted"/>
<keyword evidence="3" id="KW-1185">Reference proteome</keyword>
<reference evidence="3" key="1">
    <citation type="journal article" date="2019" name="Curr. Biol.">
        <title>Genome Sequence of Striga asiatica Provides Insight into the Evolution of Plant Parasitism.</title>
        <authorList>
            <person name="Yoshida S."/>
            <person name="Kim S."/>
            <person name="Wafula E.K."/>
            <person name="Tanskanen J."/>
            <person name="Kim Y.M."/>
            <person name="Honaas L."/>
            <person name="Yang Z."/>
            <person name="Spallek T."/>
            <person name="Conn C.E."/>
            <person name="Ichihashi Y."/>
            <person name="Cheong K."/>
            <person name="Cui S."/>
            <person name="Der J.P."/>
            <person name="Gundlach H."/>
            <person name="Jiao Y."/>
            <person name="Hori C."/>
            <person name="Ishida J.K."/>
            <person name="Kasahara H."/>
            <person name="Kiba T."/>
            <person name="Kim M.S."/>
            <person name="Koo N."/>
            <person name="Laohavisit A."/>
            <person name="Lee Y.H."/>
            <person name="Lumba S."/>
            <person name="McCourt P."/>
            <person name="Mortimer J.C."/>
            <person name="Mutuku J.M."/>
            <person name="Nomura T."/>
            <person name="Sasaki-Sekimoto Y."/>
            <person name="Seto Y."/>
            <person name="Wang Y."/>
            <person name="Wakatake T."/>
            <person name="Sakakibara H."/>
            <person name="Demura T."/>
            <person name="Yamaguchi S."/>
            <person name="Yoneyama K."/>
            <person name="Manabe R.I."/>
            <person name="Nelson D.C."/>
            <person name="Schulman A.H."/>
            <person name="Timko M.P."/>
            <person name="dePamphilis C.W."/>
            <person name="Choi D."/>
            <person name="Shirasu K."/>
        </authorList>
    </citation>
    <scope>NUCLEOTIDE SEQUENCE [LARGE SCALE GENOMIC DNA]</scope>
    <source>
        <strain evidence="3">cv. UVA1</strain>
    </source>
</reference>
<protein>
    <submittedName>
        <fullName evidence="2">Polyketide cyclase/dehydrase and lipid transportsuperfamily protein</fullName>
    </submittedName>
</protein>
<organism evidence="2 3">
    <name type="scientific">Striga asiatica</name>
    <name type="common">Asiatic witchweed</name>
    <name type="synonym">Buchnera asiatica</name>
    <dbReference type="NCBI Taxonomy" id="4170"/>
    <lineage>
        <taxon>Eukaryota</taxon>
        <taxon>Viridiplantae</taxon>
        <taxon>Streptophyta</taxon>
        <taxon>Embryophyta</taxon>
        <taxon>Tracheophyta</taxon>
        <taxon>Spermatophyta</taxon>
        <taxon>Magnoliopsida</taxon>
        <taxon>eudicotyledons</taxon>
        <taxon>Gunneridae</taxon>
        <taxon>Pentapetalae</taxon>
        <taxon>asterids</taxon>
        <taxon>lamiids</taxon>
        <taxon>Lamiales</taxon>
        <taxon>Orobanchaceae</taxon>
        <taxon>Buchnereae</taxon>
        <taxon>Striga</taxon>
    </lineage>
</organism>
<feature type="compositionally biased region" description="Basic and acidic residues" evidence="1">
    <location>
        <begin position="1"/>
        <end position="10"/>
    </location>
</feature>